<evidence type="ECO:0000256" key="1">
    <source>
        <dbReference type="SAM" id="Phobius"/>
    </source>
</evidence>
<evidence type="ECO:0000313" key="4">
    <source>
        <dbReference type="Proteomes" id="UP001240643"/>
    </source>
</evidence>
<organism evidence="3 4">
    <name type="scientific">Mycoplasmoides fastidiosum</name>
    <dbReference type="NCBI Taxonomy" id="92758"/>
    <lineage>
        <taxon>Bacteria</taxon>
        <taxon>Bacillati</taxon>
        <taxon>Mycoplasmatota</taxon>
        <taxon>Mycoplasmoidales</taxon>
        <taxon>Mycoplasmoidaceae</taxon>
        <taxon>Mycoplasmoides</taxon>
    </lineage>
</organism>
<dbReference type="EC" id="2.7.8.-" evidence="3"/>
<keyword evidence="1" id="KW-0812">Transmembrane</keyword>
<feature type="domain" description="PLD phosphodiesterase" evidence="2">
    <location>
        <begin position="247"/>
        <end position="274"/>
    </location>
</feature>
<feature type="transmembrane region" description="Helical" evidence="1">
    <location>
        <begin position="12"/>
        <end position="32"/>
    </location>
</feature>
<name>A0ABU0LZK5_9BACT</name>
<dbReference type="SMART" id="SM00155">
    <property type="entry name" value="PLDc"/>
    <property type="match status" value="2"/>
</dbReference>
<keyword evidence="1" id="KW-1133">Transmembrane helix</keyword>
<dbReference type="InterPro" id="IPR025202">
    <property type="entry name" value="PLD-like_dom"/>
</dbReference>
<comment type="caution">
    <text evidence="3">The sequence shown here is derived from an EMBL/GenBank/DDBJ whole genome shotgun (WGS) entry which is preliminary data.</text>
</comment>
<accession>A0ABU0LZK5</accession>
<dbReference type="RefSeq" id="WP_256547290.1">
    <property type="nucleotide sequence ID" value="NZ_CP101809.1"/>
</dbReference>
<sequence>MVSKNKSVIRFISGIALVAIYIVFSFGAIYSPTTQSNYLIFSLFLFNYLVSVILSIYILNSKRYESFKSLWILWIIVTPILGQIFFIFFGVSGIQRRSLIEYRADAAEFLEHENYKDSTELKTNMGENFPLVFDYLREACGRPIYKGNNVQLLLKPQDILAKILATIEKAENFIHLQYYIIEPGYVWDAIVEALERKVVQGVEVRIIVDYLGSFFTLKKKDLLDIRRRGIQIYYFNGFSHWKNLSILNFRCHKKILIVDNKYSVYGSTNLSDSYFGISGKIFPLNDYCYYIEGKIVNSFNLLFAYDWKYHCDNLISQDDLIKNPEKYFKIHQTADPTNTIMQFAESSPDINEKIFVNNLNQLILRSKKSIEIATPYFYPSIGIINALKIAADSGVKIRLILPRQPDYVFPVLTMNRFFYQTLLESGVEIYEYFGFNHEKIMVVDDELIYTGTYNWDFRSLFLNYESVLLIYSKKMAQNHLDAFCFRLSKSERVSFENRHIWNSWKQKFGAFWIRLFFPLI</sequence>
<keyword evidence="4" id="KW-1185">Reference proteome</keyword>
<dbReference type="CDD" id="cd09110">
    <property type="entry name" value="PLDc_CLS_1"/>
    <property type="match status" value="1"/>
</dbReference>
<dbReference type="PANTHER" id="PTHR21248">
    <property type="entry name" value="CARDIOLIPIN SYNTHASE"/>
    <property type="match status" value="1"/>
</dbReference>
<dbReference type="PROSITE" id="PS50035">
    <property type="entry name" value="PLD"/>
    <property type="match status" value="2"/>
</dbReference>
<dbReference type="EMBL" id="JAUSWO010000001">
    <property type="protein sequence ID" value="MDQ0514020.1"/>
    <property type="molecule type" value="Genomic_DNA"/>
</dbReference>
<reference evidence="3" key="1">
    <citation type="submission" date="2023-07" db="EMBL/GenBank/DDBJ databases">
        <title>Genomic Encyclopedia of Type Strains, Phase IV (KMG-IV): sequencing the most valuable type-strain genomes for metagenomic binning, comparative biology and taxonomic classification.</title>
        <authorList>
            <person name="Goeker M."/>
        </authorList>
    </citation>
    <scope>NUCLEOTIDE SEQUENCE [LARGE SCALE GENOMIC DNA]</scope>
    <source>
        <strain evidence="3">DSM 21204</strain>
    </source>
</reference>
<feature type="transmembrane region" description="Helical" evidence="1">
    <location>
        <begin position="38"/>
        <end position="59"/>
    </location>
</feature>
<dbReference type="SUPFAM" id="SSF56024">
    <property type="entry name" value="Phospholipase D/nuclease"/>
    <property type="match status" value="2"/>
</dbReference>
<evidence type="ECO:0000259" key="2">
    <source>
        <dbReference type="PROSITE" id="PS50035"/>
    </source>
</evidence>
<proteinExistence type="predicted"/>
<dbReference type="Pfam" id="PF13091">
    <property type="entry name" value="PLDc_2"/>
    <property type="match status" value="2"/>
</dbReference>
<dbReference type="CDD" id="cd09112">
    <property type="entry name" value="PLDc_CLS_2"/>
    <property type="match status" value="1"/>
</dbReference>
<keyword evidence="1" id="KW-0472">Membrane</keyword>
<dbReference type="Proteomes" id="UP001240643">
    <property type="component" value="Unassembled WGS sequence"/>
</dbReference>
<keyword evidence="3" id="KW-0808">Transferase</keyword>
<protein>
    <submittedName>
        <fullName evidence="3">Cardiolipin synthase</fullName>
        <ecNumber evidence="3">2.7.8.-</ecNumber>
    </submittedName>
</protein>
<evidence type="ECO:0000313" key="3">
    <source>
        <dbReference type="EMBL" id="MDQ0514020.1"/>
    </source>
</evidence>
<feature type="transmembrane region" description="Helical" evidence="1">
    <location>
        <begin position="71"/>
        <end position="91"/>
    </location>
</feature>
<gene>
    <name evidence="3" type="ORF">J2Z62_000458</name>
</gene>
<dbReference type="PANTHER" id="PTHR21248:SF22">
    <property type="entry name" value="PHOSPHOLIPASE D"/>
    <property type="match status" value="1"/>
</dbReference>
<dbReference type="GO" id="GO:0016740">
    <property type="term" value="F:transferase activity"/>
    <property type="evidence" value="ECO:0007669"/>
    <property type="project" value="UniProtKB-KW"/>
</dbReference>
<feature type="domain" description="PLD phosphodiesterase" evidence="2">
    <location>
        <begin position="432"/>
        <end position="459"/>
    </location>
</feature>
<dbReference type="InterPro" id="IPR001736">
    <property type="entry name" value="PLipase_D/transphosphatidylase"/>
</dbReference>
<dbReference type="Gene3D" id="3.30.870.10">
    <property type="entry name" value="Endonuclease Chain A"/>
    <property type="match status" value="2"/>
</dbReference>